<dbReference type="AlphaFoldDB" id="A0A1A8JWC6"/>
<dbReference type="EMBL" id="HAEE01004425">
    <property type="protein sequence ID" value="SBR24445.1"/>
    <property type="molecule type" value="Transcribed_RNA"/>
</dbReference>
<sequence>HEKISFLLMGTKVMLQRGDGEAAVQMKRTVLFTLLHACCMQFGVGTTKGRF</sequence>
<reference evidence="1" key="1">
    <citation type="submission" date="2016-05" db="EMBL/GenBank/DDBJ databases">
        <authorList>
            <person name="Lavstsen T."/>
            <person name="Jespersen J.S."/>
        </authorList>
    </citation>
    <scope>NUCLEOTIDE SEQUENCE</scope>
    <source>
        <tissue evidence="1">Brain</tissue>
    </source>
</reference>
<accession>A0A1A8JWC6</accession>
<organism evidence="1">
    <name type="scientific">Nothobranchius kuhntae</name>
    <name type="common">Beira killifish</name>
    <dbReference type="NCBI Taxonomy" id="321403"/>
    <lineage>
        <taxon>Eukaryota</taxon>
        <taxon>Metazoa</taxon>
        <taxon>Chordata</taxon>
        <taxon>Craniata</taxon>
        <taxon>Vertebrata</taxon>
        <taxon>Euteleostomi</taxon>
        <taxon>Actinopterygii</taxon>
        <taxon>Neopterygii</taxon>
        <taxon>Teleostei</taxon>
        <taxon>Neoteleostei</taxon>
        <taxon>Acanthomorphata</taxon>
        <taxon>Ovalentaria</taxon>
        <taxon>Atherinomorphae</taxon>
        <taxon>Cyprinodontiformes</taxon>
        <taxon>Nothobranchiidae</taxon>
        <taxon>Nothobranchius</taxon>
    </lineage>
</organism>
<proteinExistence type="predicted"/>
<gene>
    <name evidence="1" type="primary">Nfu_g_1_004057</name>
</gene>
<name>A0A1A8JWC6_NOTKU</name>
<evidence type="ECO:0000313" key="1">
    <source>
        <dbReference type="EMBL" id="SBR24445.1"/>
    </source>
</evidence>
<protein>
    <submittedName>
        <fullName evidence="1">Uncharacterized protein</fullName>
    </submittedName>
</protein>
<feature type="non-terminal residue" evidence="1">
    <location>
        <position position="1"/>
    </location>
</feature>
<reference evidence="1" key="2">
    <citation type="submission" date="2016-06" db="EMBL/GenBank/DDBJ databases">
        <title>The genome of a short-lived fish provides insights into sex chromosome evolution and the genetic control of aging.</title>
        <authorList>
            <person name="Reichwald K."/>
            <person name="Felder M."/>
            <person name="Petzold A."/>
            <person name="Koch P."/>
            <person name="Groth M."/>
            <person name="Platzer M."/>
        </authorList>
    </citation>
    <scope>NUCLEOTIDE SEQUENCE</scope>
    <source>
        <tissue evidence="1">Brain</tissue>
    </source>
</reference>